<evidence type="ECO:0000313" key="1">
    <source>
        <dbReference type="EMBL" id="KAJ7524881.1"/>
    </source>
</evidence>
<accession>A0ACC2B550</accession>
<gene>
    <name evidence="1" type="ORF">O6H91_17G026000</name>
</gene>
<sequence>MQKAELPTHSIPEKQRIMSKIIWQEFALLGHLKTGKTRSFMFPRSRLHVWLIRASTTILLWTCVLQLTALGELWRPYLLQNGPFCLDQPDSLMQNVYPPARIYKNNGYLRVSCNGGLNQMRAAICDMVAIAKHLNVTLVLPELDKGSFWADPSDFGDIFDVDHFILSLRDQVRIIKQLPQKSSNTWKNGKIFTMHPVSWSSESYYLKQILPLIKKHKVLHLNRTDARLANNDLPLEIQKLRCRVNYHSLRFTPRIEELGRKMVKLMQKKGPFLALHLRYEMDMLAFSGCTHGCTVEEKEELTRMRYAYPWWKEKVIDSKLKRRDGLCPLTPEETALILKALRFDKDTPIYIAAGEIYGSQRRMEALRSVFPNIVRKEMLLSEEDLKPFQNRSSQMAALDYLVSVASDVFIPTYDGNMAKVVEGHRRYLRFRKTILLDRRQLVQLLDQYHSHKLNWDEFSYAVQNLHVDRMGSPSKRRVIPERPKEEDYFYANPHECISEISSPPEMDLAQS</sequence>
<organism evidence="1 2">
    <name type="scientific">Diphasiastrum complanatum</name>
    <name type="common">Issler's clubmoss</name>
    <name type="synonym">Lycopodium complanatum</name>
    <dbReference type="NCBI Taxonomy" id="34168"/>
    <lineage>
        <taxon>Eukaryota</taxon>
        <taxon>Viridiplantae</taxon>
        <taxon>Streptophyta</taxon>
        <taxon>Embryophyta</taxon>
        <taxon>Tracheophyta</taxon>
        <taxon>Lycopodiopsida</taxon>
        <taxon>Lycopodiales</taxon>
        <taxon>Lycopodiaceae</taxon>
        <taxon>Lycopodioideae</taxon>
        <taxon>Diphasiastrum</taxon>
    </lineage>
</organism>
<evidence type="ECO:0000313" key="2">
    <source>
        <dbReference type="Proteomes" id="UP001162992"/>
    </source>
</evidence>
<name>A0ACC2B550_DIPCM</name>
<keyword evidence="2" id="KW-1185">Reference proteome</keyword>
<protein>
    <submittedName>
        <fullName evidence="1">Uncharacterized protein</fullName>
    </submittedName>
</protein>
<dbReference type="Proteomes" id="UP001162992">
    <property type="component" value="Chromosome 17"/>
</dbReference>
<comment type="caution">
    <text evidence="1">The sequence shown here is derived from an EMBL/GenBank/DDBJ whole genome shotgun (WGS) entry which is preliminary data.</text>
</comment>
<reference evidence="2" key="1">
    <citation type="journal article" date="2024" name="Proc. Natl. Acad. Sci. U.S.A.">
        <title>Extraordinary preservation of gene collinearity over three hundred million years revealed in homosporous lycophytes.</title>
        <authorList>
            <person name="Li C."/>
            <person name="Wickell D."/>
            <person name="Kuo L.Y."/>
            <person name="Chen X."/>
            <person name="Nie B."/>
            <person name="Liao X."/>
            <person name="Peng D."/>
            <person name="Ji J."/>
            <person name="Jenkins J."/>
            <person name="Williams M."/>
            <person name="Shu S."/>
            <person name="Plott C."/>
            <person name="Barry K."/>
            <person name="Rajasekar S."/>
            <person name="Grimwood J."/>
            <person name="Han X."/>
            <person name="Sun S."/>
            <person name="Hou Z."/>
            <person name="He W."/>
            <person name="Dai G."/>
            <person name="Sun C."/>
            <person name="Schmutz J."/>
            <person name="Leebens-Mack J.H."/>
            <person name="Li F.W."/>
            <person name="Wang L."/>
        </authorList>
    </citation>
    <scope>NUCLEOTIDE SEQUENCE [LARGE SCALE GENOMIC DNA]</scope>
    <source>
        <strain evidence="2">cv. PW_Plant_1</strain>
    </source>
</reference>
<dbReference type="EMBL" id="CM055108">
    <property type="protein sequence ID" value="KAJ7524881.1"/>
    <property type="molecule type" value="Genomic_DNA"/>
</dbReference>
<proteinExistence type="predicted"/>